<accession>A0A645CKX9</accession>
<dbReference type="Gene3D" id="2.130.10.130">
    <property type="entry name" value="Integrin alpha, N-terminal"/>
    <property type="match status" value="2"/>
</dbReference>
<dbReference type="AlphaFoldDB" id="A0A645CKX9"/>
<dbReference type="InterPro" id="IPR013517">
    <property type="entry name" value="FG-GAP"/>
</dbReference>
<dbReference type="Pfam" id="PF13517">
    <property type="entry name" value="FG-GAP_3"/>
    <property type="match status" value="1"/>
</dbReference>
<proteinExistence type="predicted"/>
<dbReference type="InterPro" id="IPR028994">
    <property type="entry name" value="Integrin_alpha_N"/>
</dbReference>
<comment type="caution">
    <text evidence="2">The sequence shown here is derived from an EMBL/GenBank/DDBJ whole genome shotgun (WGS) entry which is preliminary data.</text>
</comment>
<dbReference type="PANTHER" id="PTHR44103:SF1">
    <property type="entry name" value="PROPROTEIN CONVERTASE P"/>
    <property type="match status" value="1"/>
</dbReference>
<evidence type="ECO:0008006" key="3">
    <source>
        <dbReference type="Google" id="ProtNLM"/>
    </source>
</evidence>
<gene>
    <name evidence="2" type="ORF">SDC9_124617</name>
</gene>
<sequence length="408" mass="44468">MAALPTRGAHGCVCADLNRNGYLDLIFSSFSEPYLTVYYGGPDGFAPDRSARIPLVYRGKTYAMPRWIYLVDLNCDGYPDLVIPQIGLDRAFILWGGPDGFSFERAQELAVWRSSCVRAADLTGNGYPDLIIGGHMPSPVGDRMPPGAPHESFVYVYWNGPDGIRESNRTLLEADGVNSMAVGDFNGDGMLDLFVGNYHDGRRRDIDSYIYWNRRGIGFRNADRTPLRTHSVSGALAADFDGDGRVDLAVANHKINGDHLGYSTVWWNTGKDEPFDPACVTDLPTAGPHGISAVEPGNQLTRGDGEYYRSIAYVLKHAAREVEIAVEGEVPPDTVVRLRLRSAPDAAALASAPWSRWLTDGETFRFPERLPSGSAVGYELELAARCGLRSPRITAVTLTFAAGSSGGK</sequence>
<protein>
    <recommendedName>
        <fullName evidence="3">ASPIC/UnbV domain-containing protein</fullName>
    </recommendedName>
</protein>
<keyword evidence="1" id="KW-0732">Signal</keyword>
<dbReference type="SUPFAM" id="SSF69318">
    <property type="entry name" value="Integrin alpha N-terminal domain"/>
    <property type="match status" value="2"/>
</dbReference>
<name>A0A645CKX9_9ZZZZ</name>
<dbReference type="EMBL" id="VSSQ01028061">
    <property type="protein sequence ID" value="MPM77611.1"/>
    <property type="molecule type" value="Genomic_DNA"/>
</dbReference>
<evidence type="ECO:0000313" key="2">
    <source>
        <dbReference type="EMBL" id="MPM77611.1"/>
    </source>
</evidence>
<reference evidence="2" key="1">
    <citation type="submission" date="2019-08" db="EMBL/GenBank/DDBJ databases">
        <authorList>
            <person name="Kucharzyk K."/>
            <person name="Murdoch R.W."/>
            <person name="Higgins S."/>
            <person name="Loffler F."/>
        </authorList>
    </citation>
    <scope>NUCLEOTIDE SEQUENCE</scope>
</reference>
<evidence type="ECO:0000256" key="1">
    <source>
        <dbReference type="ARBA" id="ARBA00022729"/>
    </source>
</evidence>
<dbReference type="PANTHER" id="PTHR44103">
    <property type="entry name" value="PROPROTEIN CONVERTASE P"/>
    <property type="match status" value="1"/>
</dbReference>
<organism evidence="2">
    <name type="scientific">bioreactor metagenome</name>
    <dbReference type="NCBI Taxonomy" id="1076179"/>
    <lineage>
        <taxon>unclassified sequences</taxon>
        <taxon>metagenomes</taxon>
        <taxon>ecological metagenomes</taxon>
    </lineage>
</organism>